<sequence length="276" mass="30413">MKRRRKKRTTSLLVLAVILIGGWLGLKPGQAQNLWQTAQALIPTTQSSNTTTNSTTNQASTAASQLAALNYTSGQSAVIAVNNNKATLTANSWKTNHVEYANLDQLNRTSTANTAYLEQRNVADDSLRVSQTVQPTGWHQKFAGRQAILNRGHLVAYSISKGISTSGNYDPSLQSGDQNNLKNLFTQTAFSNQRLQTVYEAKIRTALRAGKKVIYQPHAIFRGNELMPRGVQLQALSTDGSLNFNVYIFNVQPGFTFNYRDGRSQTSNMQVPDTTL</sequence>
<proteinExistence type="predicted"/>
<evidence type="ECO:0000259" key="1">
    <source>
        <dbReference type="SMART" id="SM00892"/>
    </source>
</evidence>
<dbReference type="InterPro" id="IPR001604">
    <property type="entry name" value="Endo_G_ENPP1-like_dom"/>
</dbReference>
<name>A0ABW3ECW4_9LACO</name>
<feature type="domain" description="DNA/RNA non-specific endonuclease/pyrophosphatase/phosphodiesterase" evidence="1">
    <location>
        <begin position="92"/>
        <end position="266"/>
    </location>
</feature>
<reference evidence="3" key="1">
    <citation type="journal article" date="2019" name="Int. J. Syst. Evol. Microbiol.">
        <title>The Global Catalogue of Microorganisms (GCM) 10K type strain sequencing project: providing services to taxonomists for standard genome sequencing and annotation.</title>
        <authorList>
            <consortium name="The Broad Institute Genomics Platform"/>
            <consortium name="The Broad Institute Genome Sequencing Center for Infectious Disease"/>
            <person name="Wu L."/>
            <person name="Ma J."/>
        </authorList>
    </citation>
    <scope>NUCLEOTIDE SEQUENCE [LARGE SCALE GENOMIC DNA]</scope>
    <source>
        <strain evidence="3">CCM 8925</strain>
    </source>
</reference>
<dbReference type="Proteomes" id="UP001597104">
    <property type="component" value="Unassembled WGS sequence"/>
</dbReference>
<evidence type="ECO:0000313" key="3">
    <source>
        <dbReference type="Proteomes" id="UP001597104"/>
    </source>
</evidence>
<keyword evidence="3" id="KW-1185">Reference proteome</keyword>
<dbReference type="Pfam" id="PF13930">
    <property type="entry name" value="Endonuclea_NS_2"/>
    <property type="match status" value="1"/>
</dbReference>
<dbReference type="GO" id="GO:0004519">
    <property type="term" value="F:endonuclease activity"/>
    <property type="evidence" value="ECO:0007669"/>
    <property type="project" value="UniProtKB-KW"/>
</dbReference>
<keyword evidence="2" id="KW-0378">Hydrolase</keyword>
<evidence type="ECO:0000313" key="2">
    <source>
        <dbReference type="EMBL" id="MFD0898053.1"/>
    </source>
</evidence>
<comment type="caution">
    <text evidence="2">The sequence shown here is derived from an EMBL/GenBank/DDBJ whole genome shotgun (WGS) entry which is preliminary data.</text>
</comment>
<accession>A0ABW3ECW4</accession>
<protein>
    <submittedName>
        <fullName evidence="2">DNA/RNA non-specific endonuclease</fullName>
    </submittedName>
</protein>
<organism evidence="2 3">
    <name type="scientific">Loigolactobacillus binensis</name>
    <dbReference type="NCBI Taxonomy" id="2559922"/>
    <lineage>
        <taxon>Bacteria</taxon>
        <taxon>Bacillati</taxon>
        <taxon>Bacillota</taxon>
        <taxon>Bacilli</taxon>
        <taxon>Lactobacillales</taxon>
        <taxon>Lactobacillaceae</taxon>
        <taxon>Loigolactobacillus</taxon>
    </lineage>
</organism>
<dbReference type="InterPro" id="IPR044929">
    <property type="entry name" value="DNA/RNA_non-sp_Endonuclease_sf"/>
</dbReference>
<keyword evidence="2" id="KW-0255">Endonuclease</keyword>
<keyword evidence="2" id="KW-0540">Nuclease</keyword>
<dbReference type="EMBL" id="JBHTIO010000044">
    <property type="protein sequence ID" value="MFD0898053.1"/>
    <property type="molecule type" value="Genomic_DNA"/>
</dbReference>
<dbReference type="RefSeq" id="WP_137636481.1">
    <property type="nucleotide sequence ID" value="NZ_BJDN01000001.1"/>
</dbReference>
<gene>
    <name evidence="2" type="ORF">ACFQZ7_10000</name>
</gene>
<dbReference type="InterPro" id="IPR044927">
    <property type="entry name" value="Endonuclea_NS_2"/>
</dbReference>
<dbReference type="SMART" id="SM00892">
    <property type="entry name" value="Endonuclease_NS"/>
    <property type="match status" value="1"/>
</dbReference>
<dbReference type="Gene3D" id="3.40.570.10">
    <property type="entry name" value="Extracellular Endonuclease, subunit A"/>
    <property type="match status" value="1"/>
</dbReference>